<protein>
    <recommendedName>
        <fullName evidence="4">Lipoprotein</fullName>
    </recommendedName>
</protein>
<gene>
    <name evidence="2" type="ORF">GJG86_00045</name>
</gene>
<dbReference type="AlphaFoldDB" id="A0A6N7RIG5"/>
<dbReference type="RefSeq" id="WP_154331831.1">
    <property type="nucleotide sequence ID" value="NZ_VTFY01000001.1"/>
</dbReference>
<evidence type="ECO:0008006" key="4">
    <source>
        <dbReference type="Google" id="ProtNLM"/>
    </source>
</evidence>
<evidence type="ECO:0000313" key="3">
    <source>
        <dbReference type="Proteomes" id="UP000438093"/>
    </source>
</evidence>
<proteinExistence type="predicted"/>
<reference evidence="3" key="1">
    <citation type="submission" date="2019-08" db="EMBL/GenBank/DDBJ databases">
        <title>Arthrobacter sp. nov., isolated from plateau pika and Tibetan wild ass.</title>
        <authorList>
            <person name="Ge Y."/>
        </authorList>
    </citation>
    <scope>NUCLEOTIDE SEQUENCE [LARGE SCALE GENOMIC DNA]</scope>
    <source>
        <strain evidence="3">HF-4214</strain>
    </source>
</reference>
<keyword evidence="1" id="KW-0732">Signal</keyword>
<comment type="caution">
    <text evidence="2">The sequence shown here is derived from an EMBL/GenBank/DDBJ whole genome shotgun (WGS) entry which is preliminary data.</text>
</comment>
<feature type="signal peptide" evidence="1">
    <location>
        <begin position="1"/>
        <end position="38"/>
    </location>
</feature>
<feature type="chain" id="PRO_5038930488" description="Lipoprotein" evidence="1">
    <location>
        <begin position="39"/>
        <end position="167"/>
    </location>
</feature>
<evidence type="ECO:0000313" key="2">
    <source>
        <dbReference type="EMBL" id="MRX80894.1"/>
    </source>
</evidence>
<sequence>MRENAERSRWGAFARRGSITAFDALLALACALGLAACAAAPSDGAPAVAGATASAARQAGDEALPELDGAFAYTLVEVVSKDAAADSLEVRALPWDLDGAFAKSGLAAGETGTVSCAQLVLFPAGIPDGHAVVVASPAADAGSFPLVACSIEKPAWFEARLARLDNA</sequence>
<keyword evidence="3" id="KW-1185">Reference proteome</keyword>
<name>A0A6N7RIG5_9ACTN</name>
<dbReference type="Proteomes" id="UP000438093">
    <property type="component" value="Unassembled WGS sequence"/>
</dbReference>
<accession>A0A6N7RIG5</accession>
<dbReference type="EMBL" id="VTFY01000001">
    <property type="protein sequence ID" value="MRX80894.1"/>
    <property type="molecule type" value="Genomic_DNA"/>
</dbReference>
<evidence type="ECO:0000256" key="1">
    <source>
        <dbReference type="SAM" id="SignalP"/>
    </source>
</evidence>
<organism evidence="2 3">
    <name type="scientific">Eggerthella guodeyinii</name>
    <dbReference type="NCBI Taxonomy" id="2690837"/>
    <lineage>
        <taxon>Bacteria</taxon>
        <taxon>Bacillati</taxon>
        <taxon>Actinomycetota</taxon>
        <taxon>Coriobacteriia</taxon>
        <taxon>Eggerthellales</taxon>
        <taxon>Eggerthellaceae</taxon>
        <taxon>Eggerthella</taxon>
    </lineage>
</organism>